<protein>
    <recommendedName>
        <fullName evidence="3">GTP-binding protein</fullName>
    </recommendedName>
</protein>
<dbReference type="GO" id="GO:0003924">
    <property type="term" value="F:GTPase activity"/>
    <property type="evidence" value="ECO:0007669"/>
    <property type="project" value="InterPro"/>
</dbReference>
<dbReference type="PANTHER" id="PTHR47978">
    <property type="match status" value="1"/>
</dbReference>
<accession>X0ZMI8</accession>
<evidence type="ECO:0008006" key="3">
    <source>
        <dbReference type="Google" id="ProtNLM"/>
    </source>
</evidence>
<dbReference type="GO" id="GO:0005525">
    <property type="term" value="F:GTP binding"/>
    <property type="evidence" value="ECO:0007669"/>
    <property type="project" value="InterPro"/>
</dbReference>
<organism evidence="2">
    <name type="scientific">marine sediment metagenome</name>
    <dbReference type="NCBI Taxonomy" id="412755"/>
    <lineage>
        <taxon>unclassified sequences</taxon>
        <taxon>metagenomes</taxon>
        <taxon>ecological metagenomes</taxon>
    </lineage>
</organism>
<dbReference type="PROSITE" id="PS51419">
    <property type="entry name" value="RAB"/>
    <property type="match status" value="1"/>
</dbReference>
<name>X0ZMI8_9ZZZZ</name>
<comment type="caution">
    <text evidence="2">The sequence shown here is derived from an EMBL/GenBank/DDBJ whole genome shotgun (WGS) entry which is preliminary data.</text>
</comment>
<dbReference type="InterPro" id="IPR027417">
    <property type="entry name" value="P-loop_NTPase"/>
</dbReference>
<feature type="non-terminal residue" evidence="2">
    <location>
        <position position="196"/>
    </location>
</feature>
<sequence length="196" mass="22819">MPKLYKLKLILGGAQNSGKSSFINWQQKKDPPIGVSFEAVSCYANNGDLYKFLVWDLKDRERFRFLFPIFCRGAYAGLICFDLSDKKSFLDLNRWITLFRESAGEIPIILIGTKADLEKREVTDEEINDLIAREGLECAFFTSPSNKDEKKKEIFREIVQKIDLNNPLSHFYILQESDDKKFKLIEKLFERCPICK</sequence>
<reference evidence="2" key="1">
    <citation type="journal article" date="2014" name="Front. Microbiol.">
        <title>High frequency of phylogenetically diverse reductive dehalogenase-homologous genes in deep subseafloor sedimentary metagenomes.</title>
        <authorList>
            <person name="Kawai M."/>
            <person name="Futagami T."/>
            <person name="Toyoda A."/>
            <person name="Takaki Y."/>
            <person name="Nishi S."/>
            <person name="Hori S."/>
            <person name="Arai W."/>
            <person name="Tsubouchi T."/>
            <person name="Morono Y."/>
            <person name="Uchiyama I."/>
            <person name="Ito T."/>
            <person name="Fujiyama A."/>
            <person name="Inagaki F."/>
            <person name="Takami H."/>
        </authorList>
    </citation>
    <scope>NUCLEOTIDE SEQUENCE</scope>
    <source>
        <strain evidence="2">Expedition CK06-06</strain>
    </source>
</reference>
<dbReference type="EMBL" id="BART01006197">
    <property type="protein sequence ID" value="GAG59307.1"/>
    <property type="molecule type" value="Genomic_DNA"/>
</dbReference>
<dbReference type="SMART" id="SM00173">
    <property type="entry name" value="RAS"/>
    <property type="match status" value="1"/>
</dbReference>
<proteinExistence type="predicted"/>
<evidence type="ECO:0000256" key="1">
    <source>
        <dbReference type="ARBA" id="ARBA00022741"/>
    </source>
</evidence>
<dbReference type="SUPFAM" id="SSF52540">
    <property type="entry name" value="P-loop containing nucleoside triphosphate hydrolases"/>
    <property type="match status" value="1"/>
</dbReference>
<keyword evidence="1" id="KW-0547">Nucleotide-binding</keyword>
<dbReference type="Gene3D" id="3.40.50.300">
    <property type="entry name" value="P-loop containing nucleotide triphosphate hydrolases"/>
    <property type="match status" value="1"/>
</dbReference>
<gene>
    <name evidence="2" type="ORF">S01H4_14112</name>
</gene>
<dbReference type="SMART" id="SM00175">
    <property type="entry name" value="RAB"/>
    <property type="match status" value="1"/>
</dbReference>
<dbReference type="Pfam" id="PF00071">
    <property type="entry name" value="Ras"/>
    <property type="match status" value="1"/>
</dbReference>
<evidence type="ECO:0000313" key="2">
    <source>
        <dbReference type="EMBL" id="GAG59307.1"/>
    </source>
</evidence>
<dbReference type="InterPro" id="IPR001806">
    <property type="entry name" value="Small_GTPase"/>
</dbReference>
<dbReference type="CDD" id="cd00154">
    <property type="entry name" value="Rab"/>
    <property type="match status" value="1"/>
</dbReference>
<dbReference type="PRINTS" id="PR00449">
    <property type="entry name" value="RASTRNSFRMNG"/>
</dbReference>
<dbReference type="AlphaFoldDB" id="X0ZMI8"/>